<keyword evidence="2" id="KW-0689">Ribosomal protein</keyword>
<dbReference type="AlphaFoldDB" id="A0A8C6DI66"/>
<evidence type="ECO:0000256" key="5">
    <source>
        <dbReference type="ARBA" id="ARBA00035200"/>
    </source>
</evidence>
<feature type="compositionally biased region" description="Basic residues" evidence="7">
    <location>
        <begin position="16"/>
        <end position="28"/>
    </location>
</feature>
<name>A0A8C6DI66_MOSMO</name>
<sequence length="117" mass="13514">MPSKLRKTQNLGSHVSHGHSHLSKHRKHPEGQGNAGGMYHHRINSKKHHPRYFGKASMRQYHLKRNPGFCPTINHDKLWPVVSTQTWVNELLLSLVWCDWVTAEFWGRESSQGSLSL</sequence>
<evidence type="ECO:0000313" key="8">
    <source>
        <dbReference type="Ensembl" id="ENSMMSP00000011955.1"/>
    </source>
</evidence>
<evidence type="ECO:0000256" key="1">
    <source>
        <dbReference type="ARBA" id="ARBA00007320"/>
    </source>
</evidence>
<dbReference type="PANTHER" id="PTHR11721:SF3">
    <property type="entry name" value="LARGE RIBOSOMAL SUBUNIT PROTEIN UL15"/>
    <property type="match status" value="1"/>
</dbReference>
<reference evidence="8" key="1">
    <citation type="submission" date="2025-08" db="UniProtKB">
        <authorList>
            <consortium name="Ensembl"/>
        </authorList>
    </citation>
    <scope>IDENTIFICATION</scope>
</reference>
<organism evidence="8 9">
    <name type="scientific">Moschus moschiferus</name>
    <name type="common">Siberian musk deer</name>
    <name type="synonym">Moschus sibiricus</name>
    <dbReference type="NCBI Taxonomy" id="68415"/>
    <lineage>
        <taxon>Eukaryota</taxon>
        <taxon>Metazoa</taxon>
        <taxon>Chordata</taxon>
        <taxon>Craniata</taxon>
        <taxon>Vertebrata</taxon>
        <taxon>Euteleostomi</taxon>
        <taxon>Mammalia</taxon>
        <taxon>Eutheria</taxon>
        <taxon>Laurasiatheria</taxon>
        <taxon>Artiodactyla</taxon>
        <taxon>Ruminantia</taxon>
        <taxon>Pecora</taxon>
        <taxon>Moschidae</taxon>
        <taxon>Moschus</taxon>
    </lineage>
</organism>
<comment type="similarity">
    <text evidence="1">Belongs to the universal ribosomal protein uL15 family.</text>
</comment>
<dbReference type="InterPro" id="IPR036227">
    <property type="entry name" value="Ribosomal_uL15/eL18_sf"/>
</dbReference>
<evidence type="ECO:0000256" key="3">
    <source>
        <dbReference type="ARBA" id="ARBA00023274"/>
    </source>
</evidence>
<dbReference type="Proteomes" id="UP000694544">
    <property type="component" value="Unplaced"/>
</dbReference>
<evidence type="ECO:0000256" key="2">
    <source>
        <dbReference type="ARBA" id="ARBA00022980"/>
    </source>
</evidence>
<feature type="region of interest" description="Disordered" evidence="7">
    <location>
        <begin position="1"/>
        <end position="42"/>
    </location>
</feature>
<keyword evidence="3" id="KW-0687">Ribonucleoprotein</keyword>
<evidence type="ECO:0000256" key="7">
    <source>
        <dbReference type="SAM" id="MobiDB-lite"/>
    </source>
</evidence>
<keyword evidence="4" id="KW-0379">Hydroxylation</keyword>
<dbReference type="Ensembl" id="ENSMMST00000013202.1">
    <property type="protein sequence ID" value="ENSMMSP00000011955.1"/>
    <property type="gene ID" value="ENSMMSG00000009169.1"/>
</dbReference>
<dbReference type="GO" id="GO:0022625">
    <property type="term" value="C:cytosolic large ribosomal subunit"/>
    <property type="evidence" value="ECO:0007669"/>
    <property type="project" value="TreeGrafter"/>
</dbReference>
<accession>A0A8C6DI66</accession>
<dbReference type="GeneTree" id="ENSGT00390000005534"/>
<evidence type="ECO:0000256" key="6">
    <source>
        <dbReference type="ARBA" id="ARBA00035527"/>
    </source>
</evidence>
<evidence type="ECO:0000256" key="4">
    <source>
        <dbReference type="ARBA" id="ARBA00023278"/>
    </source>
</evidence>
<dbReference type="SUPFAM" id="SSF52080">
    <property type="entry name" value="Ribosomal proteins L15p and L18e"/>
    <property type="match status" value="1"/>
</dbReference>
<reference evidence="8" key="2">
    <citation type="submission" date="2025-09" db="UniProtKB">
        <authorList>
            <consortium name="Ensembl"/>
        </authorList>
    </citation>
    <scope>IDENTIFICATION</scope>
</reference>
<keyword evidence="9" id="KW-1185">Reference proteome</keyword>
<dbReference type="GO" id="GO:0003735">
    <property type="term" value="F:structural constituent of ribosome"/>
    <property type="evidence" value="ECO:0007669"/>
    <property type="project" value="TreeGrafter"/>
</dbReference>
<protein>
    <recommendedName>
        <fullName evidence="5">Large ribosomal subunit protein uL15</fullName>
    </recommendedName>
    <alternativeName>
        <fullName evidence="6">60S ribosomal protein L27a</fullName>
    </alternativeName>
</protein>
<evidence type="ECO:0000313" key="9">
    <source>
        <dbReference type="Proteomes" id="UP000694544"/>
    </source>
</evidence>
<dbReference type="PANTHER" id="PTHR11721">
    <property type="entry name" value="60S RIBOSOMAL PROTEIN L27A"/>
    <property type="match status" value="1"/>
</dbReference>
<dbReference type="Gene3D" id="3.100.10.10">
    <property type="match status" value="1"/>
</dbReference>
<proteinExistence type="inferred from homology"/>